<dbReference type="EMBL" id="RWIS01000005">
    <property type="protein sequence ID" value="RSK34031.1"/>
    <property type="molecule type" value="Genomic_DNA"/>
</dbReference>
<evidence type="ECO:0000256" key="1">
    <source>
        <dbReference type="SAM" id="Phobius"/>
    </source>
</evidence>
<dbReference type="InterPro" id="IPR025695">
    <property type="entry name" value="DoxX-like"/>
</dbReference>
<sequence length="127" mass="13942">MKGSHSLVWARLLRFGIAAVWLINGLLCKVLHLVPRHEAIVARILGPTHAGLLTQSIGVAEIALGLWVLGGRNMKLTAAVQIALVLVMNVLEFWLAPDLLLWGRLNMGFAAEFAVLVYYQGFILKSD</sequence>
<evidence type="ECO:0000313" key="2">
    <source>
        <dbReference type="EMBL" id="RSK34031.1"/>
    </source>
</evidence>
<protein>
    <recommendedName>
        <fullName evidence="4">DoxX family membrane protein</fullName>
    </recommendedName>
</protein>
<feature type="transmembrane region" description="Helical" evidence="1">
    <location>
        <begin position="52"/>
        <end position="69"/>
    </location>
</feature>
<dbReference type="OrthoDB" id="1365847at2"/>
<evidence type="ECO:0008006" key="4">
    <source>
        <dbReference type="Google" id="ProtNLM"/>
    </source>
</evidence>
<accession>A0A428JM36</accession>
<dbReference type="AlphaFoldDB" id="A0A428JM36"/>
<feature type="transmembrane region" description="Helical" evidence="1">
    <location>
        <begin position="101"/>
        <end position="119"/>
    </location>
</feature>
<proteinExistence type="predicted"/>
<keyword evidence="1" id="KW-0472">Membrane</keyword>
<organism evidence="2 3">
    <name type="scientific">Hymenobacter metallilatus</name>
    <dbReference type="NCBI Taxonomy" id="2493666"/>
    <lineage>
        <taxon>Bacteria</taxon>
        <taxon>Pseudomonadati</taxon>
        <taxon>Bacteroidota</taxon>
        <taxon>Cytophagia</taxon>
        <taxon>Cytophagales</taxon>
        <taxon>Hymenobacteraceae</taxon>
        <taxon>Hymenobacter</taxon>
    </lineage>
</organism>
<dbReference type="RefSeq" id="WP_125429266.1">
    <property type="nucleotide sequence ID" value="NZ_RWIS01000005.1"/>
</dbReference>
<reference evidence="2 3" key="1">
    <citation type="submission" date="2018-12" db="EMBL/GenBank/DDBJ databases">
        <authorList>
            <person name="Feng G."/>
            <person name="Zhu H."/>
        </authorList>
    </citation>
    <scope>NUCLEOTIDE SEQUENCE [LARGE SCALE GENOMIC DNA]</scope>
    <source>
        <strain evidence="2 3">9PBR-2</strain>
    </source>
</reference>
<keyword evidence="1" id="KW-1133">Transmembrane helix</keyword>
<keyword evidence="3" id="KW-1185">Reference proteome</keyword>
<keyword evidence="1" id="KW-0812">Transmembrane</keyword>
<name>A0A428JM36_9BACT</name>
<dbReference type="Pfam" id="PF13781">
    <property type="entry name" value="DoxX_3"/>
    <property type="match status" value="1"/>
</dbReference>
<feature type="transmembrane region" description="Helical" evidence="1">
    <location>
        <begin position="12"/>
        <end position="32"/>
    </location>
</feature>
<feature type="transmembrane region" description="Helical" evidence="1">
    <location>
        <begin position="76"/>
        <end position="95"/>
    </location>
</feature>
<evidence type="ECO:0000313" key="3">
    <source>
        <dbReference type="Proteomes" id="UP000280066"/>
    </source>
</evidence>
<comment type="caution">
    <text evidence="2">The sequence shown here is derived from an EMBL/GenBank/DDBJ whole genome shotgun (WGS) entry which is preliminary data.</text>
</comment>
<gene>
    <name evidence="2" type="ORF">EI290_10030</name>
</gene>
<dbReference type="Proteomes" id="UP000280066">
    <property type="component" value="Unassembled WGS sequence"/>
</dbReference>